<reference evidence="2" key="1">
    <citation type="submission" date="2023-06" db="EMBL/GenBank/DDBJ databases">
        <authorList>
            <person name="Kurt Z."/>
        </authorList>
    </citation>
    <scope>NUCLEOTIDE SEQUENCE</scope>
</reference>
<protein>
    <submittedName>
        <fullName evidence="2">TFIIH basal transcription factor subunit</fullName>
    </submittedName>
    <submittedName>
        <fullName evidence="3">TFIIH_basal transcription factor subunit</fullName>
    </submittedName>
</protein>
<reference evidence="3 4" key="2">
    <citation type="submission" date="2024-07" db="EMBL/GenBank/DDBJ databases">
        <authorList>
            <person name="Akdeniz Z."/>
        </authorList>
    </citation>
    <scope>NUCLEOTIDE SEQUENCE [LARGE SCALE GENOMIC DNA]</scope>
</reference>
<accession>A0AA86NZJ2</accession>
<keyword evidence="4" id="KW-1185">Reference proteome</keyword>
<dbReference type="GO" id="GO:0005675">
    <property type="term" value="C:transcription factor TFIIH holo complex"/>
    <property type="evidence" value="ECO:0007669"/>
    <property type="project" value="TreeGrafter"/>
</dbReference>
<dbReference type="Pfam" id="PF04056">
    <property type="entry name" value="Ssl1"/>
    <property type="match status" value="1"/>
</dbReference>
<name>A0AA86NZJ2_9EUKA</name>
<evidence type="ECO:0000313" key="2">
    <source>
        <dbReference type="EMBL" id="CAI9928741.1"/>
    </source>
</evidence>
<dbReference type="Proteomes" id="UP001642409">
    <property type="component" value="Unassembled WGS sequence"/>
</dbReference>
<proteinExistence type="predicted"/>
<dbReference type="EMBL" id="CATOUU010000416">
    <property type="protein sequence ID" value="CAI9928741.1"/>
    <property type="molecule type" value="Genomic_DNA"/>
</dbReference>
<evidence type="ECO:0000313" key="3">
    <source>
        <dbReference type="EMBL" id="CAL6100888.1"/>
    </source>
</evidence>
<dbReference type="PANTHER" id="PTHR12695">
    <property type="entry name" value="GENERAL TRANSCRIPTION FACTOR IIH SUBUNIT 2"/>
    <property type="match status" value="1"/>
</dbReference>
<organism evidence="2">
    <name type="scientific">Hexamita inflata</name>
    <dbReference type="NCBI Taxonomy" id="28002"/>
    <lineage>
        <taxon>Eukaryota</taxon>
        <taxon>Metamonada</taxon>
        <taxon>Diplomonadida</taxon>
        <taxon>Hexamitidae</taxon>
        <taxon>Hexamitinae</taxon>
        <taxon>Hexamita</taxon>
    </lineage>
</organism>
<dbReference type="Gene3D" id="3.40.50.410">
    <property type="entry name" value="von Willebrand factor, type A domain"/>
    <property type="match status" value="1"/>
</dbReference>
<dbReference type="PANTHER" id="PTHR12695:SF2">
    <property type="entry name" value="GENERAL TRANSCRIPTION FACTOR IIH SUBUNIT 2-RELATED"/>
    <property type="match status" value="1"/>
</dbReference>
<dbReference type="InterPro" id="IPR007198">
    <property type="entry name" value="Ssl1-like"/>
</dbReference>
<dbReference type="AlphaFoldDB" id="A0AA86NZJ2"/>
<sequence length="310" mass="35034">MKAFELIRHFIVLVDASKSLKTTEIPKLISTLRYMFQSIQEHTPQSVMALAVLQSSKAYLETKFTQNIDELLCVFEGDRVTQAGSVSISSALKLINQIQVAPYQKLTAVYINFSQITFDNENIFELTAQLVKKQITFHCMSVGADIFVLNSLSSQLRGEHFLYQNLDQLNQQRRTWIEQLKHQYAYFQPDKMVKCSIGQLNLKEQLCNCCGELKTGLYKCQNCGGLNCSLTNCCLCENFLVSAQNVKKSQLSCLGQQFISQKIEVKDERKCFGCEAEGQIMCGKCGQVFCTGCEKVCQDLGVCISCQKFE</sequence>
<dbReference type="GO" id="GO:0006357">
    <property type="term" value="P:regulation of transcription by RNA polymerase II"/>
    <property type="evidence" value="ECO:0007669"/>
    <property type="project" value="TreeGrafter"/>
</dbReference>
<feature type="domain" description="Ssl1-like" evidence="1">
    <location>
        <begin position="18"/>
        <end position="160"/>
    </location>
</feature>
<evidence type="ECO:0000313" key="4">
    <source>
        <dbReference type="Proteomes" id="UP001642409"/>
    </source>
</evidence>
<dbReference type="GO" id="GO:0006289">
    <property type="term" value="P:nucleotide-excision repair"/>
    <property type="evidence" value="ECO:0007669"/>
    <property type="project" value="TreeGrafter"/>
</dbReference>
<gene>
    <name evidence="2" type="ORF">HINF_LOCUS16386</name>
    <name evidence="3" type="ORF">HINF_LOCUS70769</name>
</gene>
<comment type="caution">
    <text evidence="2">The sequence shown here is derived from an EMBL/GenBank/DDBJ whole genome shotgun (WGS) entry which is preliminary data.</text>
</comment>
<dbReference type="InterPro" id="IPR036465">
    <property type="entry name" value="vWFA_dom_sf"/>
</dbReference>
<evidence type="ECO:0000259" key="1">
    <source>
        <dbReference type="Pfam" id="PF04056"/>
    </source>
</evidence>
<dbReference type="SUPFAM" id="SSF53300">
    <property type="entry name" value="vWA-like"/>
    <property type="match status" value="1"/>
</dbReference>
<dbReference type="EMBL" id="CAXDID020000535">
    <property type="protein sequence ID" value="CAL6100888.1"/>
    <property type="molecule type" value="Genomic_DNA"/>
</dbReference>